<keyword evidence="2" id="KW-1185">Reference proteome</keyword>
<dbReference type="EMBL" id="BSYO01000006">
    <property type="protein sequence ID" value="GMH06924.1"/>
    <property type="molecule type" value="Genomic_DNA"/>
</dbReference>
<dbReference type="AlphaFoldDB" id="A0AAD3SA33"/>
<accession>A0AAD3SA33</accession>
<evidence type="ECO:0000313" key="2">
    <source>
        <dbReference type="Proteomes" id="UP001279734"/>
    </source>
</evidence>
<name>A0AAD3SA33_NEPGR</name>
<protein>
    <submittedName>
        <fullName evidence="1">Uncharacterized protein</fullName>
    </submittedName>
</protein>
<reference evidence="1" key="1">
    <citation type="submission" date="2023-05" db="EMBL/GenBank/DDBJ databases">
        <title>Nepenthes gracilis genome sequencing.</title>
        <authorList>
            <person name="Fukushima K."/>
        </authorList>
    </citation>
    <scope>NUCLEOTIDE SEQUENCE</scope>
    <source>
        <strain evidence="1">SING2019-196</strain>
    </source>
</reference>
<dbReference type="Proteomes" id="UP001279734">
    <property type="component" value="Unassembled WGS sequence"/>
</dbReference>
<comment type="caution">
    <text evidence="1">The sequence shown here is derived from an EMBL/GenBank/DDBJ whole genome shotgun (WGS) entry which is preliminary data.</text>
</comment>
<organism evidence="1 2">
    <name type="scientific">Nepenthes gracilis</name>
    <name type="common">Slender pitcher plant</name>
    <dbReference type="NCBI Taxonomy" id="150966"/>
    <lineage>
        <taxon>Eukaryota</taxon>
        <taxon>Viridiplantae</taxon>
        <taxon>Streptophyta</taxon>
        <taxon>Embryophyta</taxon>
        <taxon>Tracheophyta</taxon>
        <taxon>Spermatophyta</taxon>
        <taxon>Magnoliopsida</taxon>
        <taxon>eudicotyledons</taxon>
        <taxon>Gunneridae</taxon>
        <taxon>Pentapetalae</taxon>
        <taxon>Caryophyllales</taxon>
        <taxon>Nepenthaceae</taxon>
        <taxon>Nepenthes</taxon>
    </lineage>
</organism>
<proteinExistence type="predicted"/>
<gene>
    <name evidence="1" type="ORF">Nepgr_008764</name>
</gene>
<evidence type="ECO:0000313" key="1">
    <source>
        <dbReference type="EMBL" id="GMH06924.1"/>
    </source>
</evidence>
<sequence>MVEGMTTRSKSMEESIAGLKETTVALQHQSESIVTTLRHHSEALLLTLLSMNNCSSLCQKSFIPLLESKLTIDPQ</sequence>